<keyword evidence="2" id="KW-0862">Zinc</keyword>
<evidence type="ECO:0000256" key="1">
    <source>
        <dbReference type="ARBA" id="ARBA00022723"/>
    </source>
</evidence>
<dbReference type="CDD" id="cd12148">
    <property type="entry name" value="fungal_TF_MHR"/>
    <property type="match status" value="1"/>
</dbReference>
<feature type="compositionally biased region" description="Polar residues" evidence="7">
    <location>
        <begin position="629"/>
        <end position="640"/>
    </location>
</feature>
<dbReference type="SMART" id="SM00066">
    <property type="entry name" value="GAL4"/>
    <property type="match status" value="1"/>
</dbReference>
<keyword evidence="5" id="KW-0804">Transcription</keyword>
<dbReference type="GO" id="GO:0000981">
    <property type="term" value="F:DNA-binding transcription factor activity, RNA polymerase II-specific"/>
    <property type="evidence" value="ECO:0007669"/>
    <property type="project" value="InterPro"/>
</dbReference>
<dbReference type="PANTHER" id="PTHR47171">
    <property type="entry name" value="FARA-RELATED"/>
    <property type="match status" value="1"/>
</dbReference>
<dbReference type="SUPFAM" id="SSF57701">
    <property type="entry name" value="Zn2/Cys6 DNA-binding domain"/>
    <property type="match status" value="1"/>
</dbReference>
<dbReference type="VEuPathDB" id="FungiDB:HMPREF1541_08931"/>
<dbReference type="RefSeq" id="XP_008721471.1">
    <property type="nucleotide sequence ID" value="XM_008723249.1"/>
</dbReference>
<evidence type="ECO:0000313" key="10">
    <source>
        <dbReference type="Proteomes" id="UP000030752"/>
    </source>
</evidence>
<dbReference type="EMBL" id="KB822725">
    <property type="protein sequence ID" value="ETN36653.1"/>
    <property type="molecule type" value="Genomic_DNA"/>
</dbReference>
<evidence type="ECO:0000256" key="4">
    <source>
        <dbReference type="ARBA" id="ARBA00023125"/>
    </source>
</evidence>
<sequence>MAGATRIKKANACVPCHERKVKCDAGTVGTPCSRCISKARQQHCIPVTRRSRRNKDTHVGSVEGRNQDGAHTPTTQVTYPATPGSRSAHPASCASTTHDMPYQVSEEDAQIQTLHRMSDGTRVTQLSGPPDRSGASARHHVEYLDRLNSVSILCEALGHRQPKRLVGVELPGPNYISAKQRELVDLDDADKAYLEAKRVFEPPPYDTCIALLRIYFEYIHPYCPVFDRVKFYFEFSTGSLSHFVLFGILANVVPYAPVELIRQAGYQDKVEAQHDFYRKAQLLHDFGCERSQLTILQGSIPLSTFHYHFAPARDHRFWFHNAVRLATQLGLHRQKLENDLDPATHRVCRRIWWVLYSRDVLFSLSGFGNARAINDEESDTAFPTEDDWAEDHISEAARSMLTEVTSLQKHFFIQNCEVARLGAKFLRISRTNQLPRNHTTICTFADEIAAWRSHLPDVLSPSHVRSWSRENVWIIVLHALSYRLECTFYRFSRELMSQEDNEASMVWCRRQLWGCVFELDTWMNRAVVNNLIQYCPSSMIVCAANLLAFHIEICLDAAASASQKLTAKAHIHAMLAYLQDISSQWRMARWIHRVSEWVVQRAGLMLKDDPSSTLREGTSGARADADSGLHTSNHDSTGSFNGAAGVDGSGSGGDVHVFDVDRFDDAALKLDGAFPEPWVQDFLGESFFGQLDDDMFSYGRGGMG</sequence>
<reference evidence="9 10" key="1">
    <citation type="submission" date="2013-03" db="EMBL/GenBank/DDBJ databases">
        <title>The Genome Sequence of Phialophora europaea CBS 101466.</title>
        <authorList>
            <consortium name="The Broad Institute Genomics Platform"/>
            <person name="Cuomo C."/>
            <person name="de Hoog S."/>
            <person name="Gorbushina A."/>
            <person name="Walker B."/>
            <person name="Young S.K."/>
            <person name="Zeng Q."/>
            <person name="Gargeya S."/>
            <person name="Fitzgerald M."/>
            <person name="Haas B."/>
            <person name="Abouelleil A."/>
            <person name="Allen A.W."/>
            <person name="Alvarado L."/>
            <person name="Arachchi H.M."/>
            <person name="Berlin A.M."/>
            <person name="Chapman S.B."/>
            <person name="Gainer-Dewar J."/>
            <person name="Goldberg J."/>
            <person name="Griggs A."/>
            <person name="Gujja S."/>
            <person name="Hansen M."/>
            <person name="Howarth C."/>
            <person name="Imamovic A."/>
            <person name="Ireland A."/>
            <person name="Larimer J."/>
            <person name="McCowan C."/>
            <person name="Murphy C."/>
            <person name="Pearson M."/>
            <person name="Poon T.W."/>
            <person name="Priest M."/>
            <person name="Roberts A."/>
            <person name="Saif S."/>
            <person name="Shea T."/>
            <person name="Sisk P."/>
            <person name="Sykes S."/>
            <person name="Wortman J."/>
            <person name="Nusbaum C."/>
            <person name="Birren B."/>
        </authorList>
    </citation>
    <scope>NUCLEOTIDE SEQUENCE [LARGE SCALE GENOMIC DNA]</scope>
    <source>
        <strain evidence="9 10">CBS 101466</strain>
    </source>
</reference>
<dbReference type="GO" id="GO:0008270">
    <property type="term" value="F:zinc ion binding"/>
    <property type="evidence" value="ECO:0007669"/>
    <property type="project" value="InterPro"/>
</dbReference>
<dbReference type="HOGENOM" id="CLU_023926_0_0_1"/>
<keyword evidence="1" id="KW-0479">Metal-binding</keyword>
<keyword evidence="10" id="KW-1185">Reference proteome</keyword>
<dbReference type="Gene3D" id="4.10.240.10">
    <property type="entry name" value="Zn(2)-C6 fungal-type DNA-binding domain"/>
    <property type="match status" value="1"/>
</dbReference>
<name>W2RLR6_CYPE1</name>
<gene>
    <name evidence="9" type="ORF">HMPREF1541_08931</name>
</gene>
<feature type="region of interest" description="Disordered" evidence="7">
    <location>
        <begin position="49"/>
        <end position="95"/>
    </location>
</feature>
<evidence type="ECO:0000256" key="5">
    <source>
        <dbReference type="ARBA" id="ARBA00023163"/>
    </source>
</evidence>
<dbReference type="Proteomes" id="UP000030752">
    <property type="component" value="Unassembled WGS sequence"/>
</dbReference>
<dbReference type="GeneID" id="19976270"/>
<dbReference type="InterPro" id="IPR036864">
    <property type="entry name" value="Zn2-C6_fun-type_DNA-bd_sf"/>
</dbReference>
<keyword evidence="4" id="KW-0238">DNA-binding</keyword>
<evidence type="ECO:0000313" key="9">
    <source>
        <dbReference type="EMBL" id="ETN36653.1"/>
    </source>
</evidence>
<dbReference type="Pfam" id="PF04082">
    <property type="entry name" value="Fungal_trans"/>
    <property type="match status" value="1"/>
</dbReference>
<feature type="domain" description="Zn(2)-C6 fungal-type" evidence="8">
    <location>
        <begin position="12"/>
        <end position="44"/>
    </location>
</feature>
<evidence type="ECO:0000256" key="3">
    <source>
        <dbReference type="ARBA" id="ARBA00023015"/>
    </source>
</evidence>
<accession>W2RLR6</accession>
<evidence type="ECO:0000259" key="8">
    <source>
        <dbReference type="PROSITE" id="PS50048"/>
    </source>
</evidence>
<dbReference type="InterPro" id="IPR001138">
    <property type="entry name" value="Zn2Cys6_DnaBD"/>
</dbReference>
<dbReference type="InParanoid" id="W2RLR6"/>
<dbReference type="InterPro" id="IPR052073">
    <property type="entry name" value="Amide_Lactam_Regulators"/>
</dbReference>
<dbReference type="CDD" id="cd00067">
    <property type="entry name" value="GAL4"/>
    <property type="match status" value="1"/>
</dbReference>
<organism evidence="9 10">
    <name type="scientific">Cyphellophora europaea (strain CBS 101466)</name>
    <name type="common">Phialophora europaea</name>
    <dbReference type="NCBI Taxonomy" id="1220924"/>
    <lineage>
        <taxon>Eukaryota</taxon>
        <taxon>Fungi</taxon>
        <taxon>Dikarya</taxon>
        <taxon>Ascomycota</taxon>
        <taxon>Pezizomycotina</taxon>
        <taxon>Eurotiomycetes</taxon>
        <taxon>Chaetothyriomycetidae</taxon>
        <taxon>Chaetothyriales</taxon>
        <taxon>Cyphellophoraceae</taxon>
        <taxon>Cyphellophora</taxon>
    </lineage>
</organism>
<feature type="region of interest" description="Disordered" evidence="7">
    <location>
        <begin position="610"/>
        <end position="645"/>
    </location>
</feature>
<dbReference type="GO" id="GO:0006351">
    <property type="term" value="P:DNA-templated transcription"/>
    <property type="evidence" value="ECO:0007669"/>
    <property type="project" value="InterPro"/>
</dbReference>
<dbReference type="GO" id="GO:0003677">
    <property type="term" value="F:DNA binding"/>
    <property type="evidence" value="ECO:0007669"/>
    <property type="project" value="UniProtKB-KW"/>
</dbReference>
<dbReference type="InterPro" id="IPR007219">
    <property type="entry name" value="XnlR_reg_dom"/>
</dbReference>
<proteinExistence type="predicted"/>
<evidence type="ECO:0000256" key="7">
    <source>
        <dbReference type="SAM" id="MobiDB-lite"/>
    </source>
</evidence>
<dbReference type="SMART" id="SM00906">
    <property type="entry name" value="Fungal_trans"/>
    <property type="match status" value="1"/>
</dbReference>
<protein>
    <recommendedName>
        <fullName evidence="8">Zn(2)-C6 fungal-type domain-containing protein</fullName>
    </recommendedName>
</protein>
<evidence type="ECO:0000256" key="6">
    <source>
        <dbReference type="ARBA" id="ARBA00023242"/>
    </source>
</evidence>
<keyword evidence="6" id="KW-0539">Nucleus</keyword>
<dbReference type="PROSITE" id="PS00463">
    <property type="entry name" value="ZN2_CY6_FUNGAL_1"/>
    <property type="match status" value="1"/>
</dbReference>
<dbReference type="PANTHER" id="PTHR47171:SF3">
    <property type="entry name" value="FARA-RELATED"/>
    <property type="match status" value="1"/>
</dbReference>
<dbReference type="PROSITE" id="PS50048">
    <property type="entry name" value="ZN2_CY6_FUNGAL_2"/>
    <property type="match status" value="1"/>
</dbReference>
<dbReference type="OrthoDB" id="5121955at2759"/>
<dbReference type="AlphaFoldDB" id="W2RLR6"/>
<dbReference type="Pfam" id="PF00172">
    <property type="entry name" value="Zn_clus"/>
    <property type="match status" value="1"/>
</dbReference>
<evidence type="ECO:0000256" key="2">
    <source>
        <dbReference type="ARBA" id="ARBA00022833"/>
    </source>
</evidence>
<dbReference type="eggNOG" id="ENOG502SIT4">
    <property type="taxonomic scope" value="Eukaryota"/>
</dbReference>
<keyword evidence="3" id="KW-0805">Transcription regulation</keyword>